<keyword evidence="3 4" id="KW-0413">Isomerase</keyword>
<feature type="signal peptide" evidence="5">
    <location>
        <begin position="1"/>
        <end position="24"/>
    </location>
</feature>
<evidence type="ECO:0000256" key="2">
    <source>
        <dbReference type="ARBA" id="ARBA00023110"/>
    </source>
</evidence>
<proteinExistence type="inferred from homology"/>
<dbReference type="SUPFAM" id="SSF54534">
    <property type="entry name" value="FKBP-like"/>
    <property type="match status" value="2"/>
</dbReference>
<keyword evidence="2 3" id="KW-0697">Rotamase</keyword>
<accession>A0A1W2H2I4</accession>
<comment type="similarity">
    <text evidence="4">Belongs to the FKBP-type PPIase family.</text>
</comment>
<dbReference type="Gene3D" id="3.10.50.40">
    <property type="match status" value="2"/>
</dbReference>
<dbReference type="InterPro" id="IPR001179">
    <property type="entry name" value="PPIase_FKBP_dom"/>
</dbReference>
<keyword evidence="8" id="KW-1185">Reference proteome</keyword>
<dbReference type="InterPro" id="IPR046357">
    <property type="entry name" value="PPIase_dom_sf"/>
</dbReference>
<dbReference type="RefSeq" id="WP_172805189.1">
    <property type="nucleotide sequence ID" value="NZ_LT838813.1"/>
</dbReference>
<dbReference type="AlphaFoldDB" id="A0A1W2H2I4"/>
<dbReference type="EMBL" id="LT838813">
    <property type="protein sequence ID" value="SMD43155.1"/>
    <property type="molecule type" value="Genomic_DNA"/>
</dbReference>
<dbReference type="STRING" id="758820.SAMN00777080_1736"/>
<evidence type="ECO:0000256" key="3">
    <source>
        <dbReference type="PROSITE-ProRule" id="PRU00277"/>
    </source>
</evidence>
<evidence type="ECO:0000313" key="7">
    <source>
        <dbReference type="EMBL" id="SMD43155.1"/>
    </source>
</evidence>
<sequence>MIKRSVLPALVGMAMLITSCFPEAESDLEKSIERDDSLLANYISRNNVDAIKTALGYYYKKEITNETAEQIKNGDIIGVYYEIKTTDDQLIESYLDESKRPRIFVHSEGGLVPRVINFASSISKKGETLMLYVPSYLGYQDYSYQQLIQPNSNLVIKVKYAETYSEEGLKLLEEELIEEYLSANQIEGFNKTNEGLYQKISNTGDEESVESKSGDVIRFTFKMYQLDNPNTIAENAANTPAQTTLGNSSNLKFLNLGLLGVKKDMELEMLVPSHLGFESGPQVFPYQIRKDLIDRGYINQVARPNEPLRIKIKITEIR</sequence>
<name>A0A1W2H2I4_9BACT</name>
<feature type="domain" description="PPIase FKBP-type" evidence="6">
    <location>
        <begin position="74"/>
        <end position="164"/>
    </location>
</feature>
<evidence type="ECO:0000259" key="6">
    <source>
        <dbReference type="PROSITE" id="PS50059"/>
    </source>
</evidence>
<reference evidence="8" key="1">
    <citation type="submission" date="2017-04" db="EMBL/GenBank/DDBJ databases">
        <authorList>
            <person name="Varghese N."/>
            <person name="Submissions S."/>
        </authorList>
    </citation>
    <scope>NUCLEOTIDE SEQUENCE [LARGE SCALE GENOMIC DNA]</scope>
    <source>
        <strain evidence="8">DSM 16537</strain>
    </source>
</reference>
<gene>
    <name evidence="7" type="ORF">SAMN00777080_1736</name>
</gene>
<evidence type="ECO:0000256" key="4">
    <source>
        <dbReference type="RuleBase" id="RU003915"/>
    </source>
</evidence>
<evidence type="ECO:0000256" key="5">
    <source>
        <dbReference type="SAM" id="SignalP"/>
    </source>
</evidence>
<keyword evidence="5" id="KW-0732">Signal</keyword>
<dbReference type="PROSITE" id="PS51257">
    <property type="entry name" value="PROKAR_LIPOPROTEIN"/>
    <property type="match status" value="1"/>
</dbReference>
<dbReference type="EC" id="5.2.1.8" evidence="4"/>
<organism evidence="7 8">
    <name type="scientific">Aquiflexum balticum DSM 16537</name>
    <dbReference type="NCBI Taxonomy" id="758820"/>
    <lineage>
        <taxon>Bacteria</taxon>
        <taxon>Pseudomonadati</taxon>
        <taxon>Bacteroidota</taxon>
        <taxon>Cytophagia</taxon>
        <taxon>Cytophagales</taxon>
        <taxon>Cyclobacteriaceae</taxon>
        <taxon>Aquiflexum</taxon>
    </lineage>
</organism>
<evidence type="ECO:0000256" key="1">
    <source>
        <dbReference type="ARBA" id="ARBA00000971"/>
    </source>
</evidence>
<dbReference type="PROSITE" id="PS50059">
    <property type="entry name" value="FKBP_PPIASE"/>
    <property type="match status" value="1"/>
</dbReference>
<feature type="chain" id="PRO_5012416104" description="Peptidyl-prolyl cis-trans isomerase" evidence="5">
    <location>
        <begin position="25"/>
        <end position="318"/>
    </location>
</feature>
<dbReference type="Pfam" id="PF00254">
    <property type="entry name" value="FKBP_C"/>
    <property type="match status" value="1"/>
</dbReference>
<protein>
    <recommendedName>
        <fullName evidence="4">Peptidyl-prolyl cis-trans isomerase</fullName>
        <ecNumber evidence="4">5.2.1.8</ecNumber>
    </recommendedName>
</protein>
<comment type="catalytic activity">
    <reaction evidence="1 3 4">
        <text>[protein]-peptidylproline (omega=180) = [protein]-peptidylproline (omega=0)</text>
        <dbReference type="Rhea" id="RHEA:16237"/>
        <dbReference type="Rhea" id="RHEA-COMP:10747"/>
        <dbReference type="Rhea" id="RHEA-COMP:10748"/>
        <dbReference type="ChEBI" id="CHEBI:83833"/>
        <dbReference type="ChEBI" id="CHEBI:83834"/>
        <dbReference type="EC" id="5.2.1.8"/>
    </reaction>
</comment>
<dbReference type="Proteomes" id="UP000192333">
    <property type="component" value="Chromosome I"/>
</dbReference>
<evidence type="ECO:0000313" key="8">
    <source>
        <dbReference type="Proteomes" id="UP000192333"/>
    </source>
</evidence>
<dbReference type="GO" id="GO:0003755">
    <property type="term" value="F:peptidyl-prolyl cis-trans isomerase activity"/>
    <property type="evidence" value="ECO:0007669"/>
    <property type="project" value="UniProtKB-UniRule"/>
</dbReference>